<dbReference type="RefSeq" id="WP_165869063.1">
    <property type="nucleotide sequence ID" value="NZ_SMFX01000001.1"/>
</dbReference>
<dbReference type="InterPro" id="IPR015500">
    <property type="entry name" value="Peptidase_S8_subtilisin-rel"/>
</dbReference>
<dbReference type="InterPro" id="IPR050131">
    <property type="entry name" value="Peptidase_S8_subtilisin-like"/>
</dbReference>
<evidence type="ECO:0000256" key="3">
    <source>
        <dbReference type="ARBA" id="ARBA00022525"/>
    </source>
</evidence>
<dbReference type="Pfam" id="PF00082">
    <property type="entry name" value="Peptidase_S8"/>
    <property type="match status" value="1"/>
</dbReference>
<dbReference type="GO" id="GO:0004252">
    <property type="term" value="F:serine-type endopeptidase activity"/>
    <property type="evidence" value="ECO:0007669"/>
    <property type="project" value="UniProtKB-UniRule"/>
</dbReference>
<dbReference type="InterPro" id="IPR000209">
    <property type="entry name" value="Peptidase_S8/S53_dom"/>
</dbReference>
<evidence type="ECO:0000313" key="12">
    <source>
        <dbReference type="EMBL" id="TCK17186.1"/>
    </source>
</evidence>
<dbReference type="CDD" id="cd07496">
    <property type="entry name" value="Peptidases_S8_13"/>
    <property type="match status" value="1"/>
</dbReference>
<dbReference type="Gene3D" id="3.40.50.200">
    <property type="entry name" value="Peptidase S8/S53 domain"/>
    <property type="match status" value="1"/>
</dbReference>
<feature type="active site" description="Charge relay system" evidence="9">
    <location>
        <position position="221"/>
    </location>
</feature>
<keyword evidence="5 10" id="KW-0732">Signal</keyword>
<keyword evidence="13" id="KW-1185">Reference proteome</keyword>
<evidence type="ECO:0000256" key="2">
    <source>
        <dbReference type="ARBA" id="ARBA00011073"/>
    </source>
</evidence>
<feature type="active site" description="Charge relay system" evidence="9">
    <location>
        <position position="402"/>
    </location>
</feature>
<dbReference type="PROSITE" id="PS00136">
    <property type="entry name" value="SUBTILASE_ASP"/>
    <property type="match status" value="1"/>
</dbReference>
<evidence type="ECO:0000256" key="8">
    <source>
        <dbReference type="ARBA" id="ARBA00023145"/>
    </source>
</evidence>
<evidence type="ECO:0000256" key="10">
    <source>
        <dbReference type="SAM" id="SignalP"/>
    </source>
</evidence>
<dbReference type="FunFam" id="3.40.50.200:FF:000022">
    <property type="entry name" value="Extracellular protease"/>
    <property type="match status" value="1"/>
</dbReference>
<dbReference type="PRINTS" id="PR00723">
    <property type="entry name" value="SUBTILISIN"/>
</dbReference>
<comment type="subcellular location">
    <subcellularLocation>
        <location evidence="1">Secreted</location>
    </subcellularLocation>
</comment>
<keyword evidence="4 9" id="KW-0645">Protease</keyword>
<dbReference type="Proteomes" id="UP000295707">
    <property type="component" value="Unassembled WGS sequence"/>
</dbReference>
<dbReference type="GO" id="GO:0006508">
    <property type="term" value="P:proteolysis"/>
    <property type="evidence" value="ECO:0007669"/>
    <property type="project" value="UniProtKB-KW"/>
</dbReference>
<name>A0A4V6NDA4_9GAMM</name>
<dbReference type="PROSITE" id="PS51892">
    <property type="entry name" value="SUBTILASE"/>
    <property type="match status" value="1"/>
</dbReference>
<dbReference type="AlphaFoldDB" id="A0A4V6NDA4"/>
<keyword evidence="3" id="KW-0964">Secreted</keyword>
<proteinExistence type="inferred from homology"/>
<feature type="signal peptide" evidence="10">
    <location>
        <begin position="1"/>
        <end position="23"/>
    </location>
</feature>
<evidence type="ECO:0000259" key="11">
    <source>
        <dbReference type="Pfam" id="PF00082"/>
    </source>
</evidence>
<accession>A0A4V6NDA4</accession>
<dbReference type="GO" id="GO:0005576">
    <property type="term" value="C:extracellular region"/>
    <property type="evidence" value="ECO:0007669"/>
    <property type="project" value="UniProtKB-SubCell"/>
</dbReference>
<dbReference type="PANTHER" id="PTHR43806">
    <property type="entry name" value="PEPTIDASE S8"/>
    <property type="match status" value="1"/>
</dbReference>
<feature type="active site" description="Charge relay system" evidence="9">
    <location>
        <position position="158"/>
    </location>
</feature>
<evidence type="ECO:0000256" key="6">
    <source>
        <dbReference type="ARBA" id="ARBA00022801"/>
    </source>
</evidence>
<dbReference type="EMBL" id="SMFX01000001">
    <property type="protein sequence ID" value="TCK17186.1"/>
    <property type="molecule type" value="Genomic_DNA"/>
</dbReference>
<feature type="domain" description="Peptidase S8/S53" evidence="11">
    <location>
        <begin position="150"/>
        <end position="449"/>
    </location>
</feature>
<protein>
    <submittedName>
        <fullName evidence="12">Serine protease</fullName>
    </submittedName>
</protein>
<evidence type="ECO:0000256" key="7">
    <source>
        <dbReference type="ARBA" id="ARBA00022825"/>
    </source>
</evidence>
<organism evidence="12 13">
    <name type="scientific">Thiogranum longum</name>
    <dbReference type="NCBI Taxonomy" id="1537524"/>
    <lineage>
        <taxon>Bacteria</taxon>
        <taxon>Pseudomonadati</taxon>
        <taxon>Pseudomonadota</taxon>
        <taxon>Gammaproteobacteria</taxon>
        <taxon>Chromatiales</taxon>
        <taxon>Ectothiorhodospiraceae</taxon>
        <taxon>Thiogranum</taxon>
    </lineage>
</organism>
<evidence type="ECO:0000256" key="9">
    <source>
        <dbReference type="PROSITE-ProRule" id="PRU01240"/>
    </source>
</evidence>
<dbReference type="SUPFAM" id="SSF52743">
    <property type="entry name" value="Subtilisin-like"/>
    <property type="match status" value="1"/>
</dbReference>
<dbReference type="InterPro" id="IPR036852">
    <property type="entry name" value="Peptidase_S8/S53_dom_sf"/>
</dbReference>
<keyword evidence="7 9" id="KW-0720">Serine protease</keyword>
<evidence type="ECO:0000256" key="1">
    <source>
        <dbReference type="ARBA" id="ARBA00004613"/>
    </source>
</evidence>
<evidence type="ECO:0000313" key="13">
    <source>
        <dbReference type="Proteomes" id="UP000295707"/>
    </source>
</evidence>
<comment type="caution">
    <text evidence="12">The sequence shown here is derived from an EMBL/GenBank/DDBJ whole genome shotgun (WGS) entry which is preliminary data.</text>
</comment>
<comment type="similarity">
    <text evidence="2 9">Belongs to the peptidase S8 family.</text>
</comment>
<dbReference type="InterPro" id="IPR023827">
    <property type="entry name" value="Peptidase_S8_Asp-AS"/>
</dbReference>
<evidence type="ECO:0000256" key="5">
    <source>
        <dbReference type="ARBA" id="ARBA00022729"/>
    </source>
</evidence>
<dbReference type="PANTHER" id="PTHR43806:SF11">
    <property type="entry name" value="CEREVISIN-RELATED"/>
    <property type="match status" value="1"/>
</dbReference>
<evidence type="ECO:0000256" key="4">
    <source>
        <dbReference type="ARBA" id="ARBA00022670"/>
    </source>
</evidence>
<dbReference type="InterPro" id="IPR034176">
    <property type="entry name" value="Peptidases_S8_13"/>
</dbReference>
<feature type="chain" id="PRO_5020987982" evidence="10">
    <location>
        <begin position="24"/>
        <end position="517"/>
    </location>
</feature>
<keyword evidence="8" id="KW-0865">Zymogen</keyword>
<keyword evidence="6 9" id="KW-0378">Hydrolase</keyword>
<reference evidence="12 13" key="1">
    <citation type="submission" date="2019-03" db="EMBL/GenBank/DDBJ databases">
        <title>Genomic Encyclopedia of Type Strains, Phase IV (KMG-IV): sequencing the most valuable type-strain genomes for metagenomic binning, comparative biology and taxonomic classification.</title>
        <authorList>
            <person name="Goeker M."/>
        </authorList>
    </citation>
    <scope>NUCLEOTIDE SEQUENCE [LARGE SCALE GENOMIC DNA]</scope>
    <source>
        <strain evidence="12 13">DSM 19610</strain>
    </source>
</reference>
<gene>
    <name evidence="12" type="ORF">DFR30_0407</name>
</gene>
<sequence>MFRKFLLSCLAGSLSLAGLSVQAQRHISHVSAERLIIKLQDSGVRKSASAGSSEAVPDLSLPDGRKLTYVRSMSDGSLVVRLPEGVSSEEAHALVSQLTQEPAVLAAQVDKRLYPALVPNDTQYVNQWHLSEDTAGMRMPAAWDLSTGSSGVVIAVVDSGILSHIDLDAARILPGYDFISDIPTANDGDGRDADPTDPGDAVLANECDVGEPPTDEPSSWHGLSVVGVMAATSDNSNDVAGMDFAARILPVRVLGKCGGFVSDIIDAIRWSAGLSVAGVPDNPTPAKVINLSLAGDGACSAQEQSAINDAVAAGSVVIVAAGNEGMDVANFSPANCANVVTVGAVARDGSIASYTNRGEEVDLVGPGGDGPDPMGRDDVLTLWNLGTTTAGADTLAFIQGTSFTAAEVSAVAALMLSVNGTLDPDTVRDILRATARSFPDSSCNANRCGQGLVDAGAALAGAADPASVVSGSTIGSSNGGGGGGGGGCVALRVADRTDPLLVWLAAAAIIGLRRRNR</sequence>